<dbReference type="InterPro" id="IPR011761">
    <property type="entry name" value="ATP-grasp"/>
</dbReference>
<accession>A0ABV9S7J0</accession>
<gene>
    <name evidence="6" type="ORF">ACFPCV_29660</name>
</gene>
<dbReference type="PANTHER" id="PTHR43585:SF2">
    <property type="entry name" value="ATP-GRASP ENZYME FSQD"/>
    <property type="match status" value="1"/>
</dbReference>
<protein>
    <submittedName>
        <fullName evidence="6">Acetyl-CoA carboxylase biotin carboxylase subunit family protein</fullName>
    </submittedName>
</protein>
<dbReference type="PANTHER" id="PTHR43585">
    <property type="entry name" value="FUMIPYRROLE BIOSYNTHESIS PROTEIN C"/>
    <property type="match status" value="1"/>
</dbReference>
<comment type="caution">
    <text evidence="6">The sequence shown here is derived from an EMBL/GenBank/DDBJ whole genome shotgun (WGS) entry which is preliminary data.</text>
</comment>
<evidence type="ECO:0000256" key="4">
    <source>
        <dbReference type="PROSITE-ProRule" id="PRU00409"/>
    </source>
</evidence>
<dbReference type="InterPro" id="IPR052032">
    <property type="entry name" value="ATP-dep_AA_Ligase"/>
</dbReference>
<dbReference type="Proteomes" id="UP001595859">
    <property type="component" value="Unassembled WGS sequence"/>
</dbReference>
<keyword evidence="1" id="KW-0436">Ligase</keyword>
<proteinExistence type="predicted"/>
<dbReference type="SUPFAM" id="SSF56059">
    <property type="entry name" value="Glutathione synthetase ATP-binding domain-like"/>
    <property type="match status" value="1"/>
</dbReference>
<evidence type="ECO:0000313" key="7">
    <source>
        <dbReference type="Proteomes" id="UP001595859"/>
    </source>
</evidence>
<sequence>MSRLNVVVLGLDERNLELLRRVPDAERYEFHPLMSILDMQSDEITMADLLATLESRIEQFDGEVHAIIGFWDFPVSTIVPVLCERFGLRSASLDAVLKCEHKYWSRLVQREVIDEYPPFALVDLDAPHLPAEVGYPCWLKPVKSFSSKLAFEVTDDEEFAAAVEELREGIGTVGEPFEHLLKQTDLPPEIAEAGGQSALAERALSGNRAAVEGYVRDGEIVVYGVLDSLVYPGVASFLRHQYPAQLSDRMCDRLAEVSRRAIAGVGLDNTTFSIEYFCDPATGEINLLEINPRHSQAHAELFEHVDGYPNHQYMVQVALGEDPGPRGKGPYAISARWYLRRFTDGVLLHGPSADEIAAVEKAVDGVRIYRKAPDGGRLSEQRYADSYSYELAELVVGANDEDELTAKYERCVAALRFEFADEGGES</sequence>
<evidence type="ECO:0000256" key="2">
    <source>
        <dbReference type="ARBA" id="ARBA00022741"/>
    </source>
</evidence>
<dbReference type="Gene3D" id="3.30.470.20">
    <property type="entry name" value="ATP-grasp fold, B domain"/>
    <property type="match status" value="1"/>
</dbReference>
<organism evidence="6 7">
    <name type="scientific">Actinophytocola glycyrrhizae</name>
    <dbReference type="NCBI Taxonomy" id="2044873"/>
    <lineage>
        <taxon>Bacteria</taxon>
        <taxon>Bacillati</taxon>
        <taxon>Actinomycetota</taxon>
        <taxon>Actinomycetes</taxon>
        <taxon>Pseudonocardiales</taxon>
        <taxon>Pseudonocardiaceae</taxon>
    </lineage>
</organism>
<evidence type="ECO:0000259" key="5">
    <source>
        <dbReference type="PROSITE" id="PS50975"/>
    </source>
</evidence>
<dbReference type="RefSeq" id="WP_378059673.1">
    <property type="nucleotide sequence ID" value="NZ_JBHSIS010000020.1"/>
</dbReference>
<dbReference type="Pfam" id="PF13535">
    <property type="entry name" value="ATP-grasp_4"/>
    <property type="match status" value="1"/>
</dbReference>
<name>A0ABV9S7J0_9PSEU</name>
<dbReference type="PROSITE" id="PS50975">
    <property type="entry name" value="ATP_GRASP"/>
    <property type="match status" value="1"/>
</dbReference>
<feature type="domain" description="ATP-grasp" evidence="5">
    <location>
        <begin position="106"/>
        <end position="319"/>
    </location>
</feature>
<keyword evidence="2 4" id="KW-0547">Nucleotide-binding</keyword>
<evidence type="ECO:0000313" key="6">
    <source>
        <dbReference type="EMBL" id="MFC4857685.1"/>
    </source>
</evidence>
<evidence type="ECO:0000256" key="1">
    <source>
        <dbReference type="ARBA" id="ARBA00022598"/>
    </source>
</evidence>
<reference evidence="7" key="1">
    <citation type="journal article" date="2019" name="Int. J. Syst. Evol. Microbiol.">
        <title>The Global Catalogue of Microorganisms (GCM) 10K type strain sequencing project: providing services to taxonomists for standard genome sequencing and annotation.</title>
        <authorList>
            <consortium name="The Broad Institute Genomics Platform"/>
            <consortium name="The Broad Institute Genome Sequencing Center for Infectious Disease"/>
            <person name="Wu L."/>
            <person name="Ma J."/>
        </authorList>
    </citation>
    <scope>NUCLEOTIDE SEQUENCE [LARGE SCALE GENOMIC DNA]</scope>
    <source>
        <strain evidence="7">ZS-22-S1</strain>
    </source>
</reference>
<dbReference type="EMBL" id="JBHSIS010000020">
    <property type="protein sequence ID" value="MFC4857685.1"/>
    <property type="molecule type" value="Genomic_DNA"/>
</dbReference>
<keyword evidence="7" id="KW-1185">Reference proteome</keyword>
<keyword evidence="3 4" id="KW-0067">ATP-binding</keyword>
<evidence type="ECO:0000256" key="3">
    <source>
        <dbReference type="ARBA" id="ARBA00022840"/>
    </source>
</evidence>